<dbReference type="AlphaFoldDB" id="A0A2S5JE38"/>
<accession>A0A2S5JE38</accession>
<organism evidence="2 3">
    <name type="scientific">Albidovulum inexpectatum</name>
    <dbReference type="NCBI Taxonomy" id="196587"/>
    <lineage>
        <taxon>Bacteria</taxon>
        <taxon>Pseudomonadati</taxon>
        <taxon>Pseudomonadota</taxon>
        <taxon>Alphaproteobacteria</taxon>
        <taxon>Rhodobacterales</taxon>
        <taxon>Paracoccaceae</taxon>
        <taxon>Albidovulum</taxon>
    </lineage>
</organism>
<dbReference type="EMBL" id="PRDS01000009">
    <property type="protein sequence ID" value="PPB79774.1"/>
    <property type="molecule type" value="Genomic_DNA"/>
</dbReference>
<name>A0A2S5JE38_9RHOB</name>
<keyword evidence="3" id="KW-1185">Reference proteome</keyword>
<proteinExistence type="predicted"/>
<dbReference type="RefSeq" id="WP_146065167.1">
    <property type="nucleotide sequence ID" value="NZ_PRDS01000009.1"/>
</dbReference>
<comment type="caution">
    <text evidence="2">The sequence shown here is derived from an EMBL/GenBank/DDBJ whole genome shotgun (WGS) entry which is preliminary data.</text>
</comment>
<reference evidence="2 3" key="1">
    <citation type="submission" date="2018-01" db="EMBL/GenBank/DDBJ databases">
        <title>Genomic Encyclopedia of Archaeal and Bacterial Type Strains, Phase II (KMG-II): from individual species to whole genera.</title>
        <authorList>
            <person name="Goeker M."/>
        </authorList>
    </citation>
    <scope>NUCLEOTIDE SEQUENCE [LARGE SCALE GENOMIC DNA]</scope>
    <source>
        <strain evidence="2 3">DSM 12048</strain>
    </source>
</reference>
<sequence length="232" mass="24405">MKYVSTAALIASLLAGQSFAAEVTGGDIQLRYSTFTGDDLDYDATSISGSVEVGFTKQFSVQGDIGFRFFDNDIDSNYLTLHGIGHVSDATSVGLFVGREEFEGFGETVYGAEVGHEFGSLSGEAYVALSEIEGADVTLLGISADYAVTEAFKLGVAYHNVDLEGFDASRIALRGEYGMGGFSVTGEIGSGELDQSLGGGSETFIGIGLKTTFGASRGSTFERRSLFELFPG</sequence>
<evidence type="ECO:0000313" key="2">
    <source>
        <dbReference type="EMBL" id="PPB79774.1"/>
    </source>
</evidence>
<evidence type="ECO:0000256" key="1">
    <source>
        <dbReference type="SAM" id="SignalP"/>
    </source>
</evidence>
<dbReference type="OrthoDB" id="7686946at2"/>
<dbReference type="Proteomes" id="UP000239736">
    <property type="component" value="Unassembled WGS sequence"/>
</dbReference>
<gene>
    <name evidence="2" type="ORF">LV82_02565</name>
</gene>
<evidence type="ECO:0008006" key="4">
    <source>
        <dbReference type="Google" id="ProtNLM"/>
    </source>
</evidence>
<feature type="chain" id="PRO_5015473488" description="Porin" evidence="1">
    <location>
        <begin position="21"/>
        <end position="232"/>
    </location>
</feature>
<feature type="signal peptide" evidence="1">
    <location>
        <begin position="1"/>
        <end position="20"/>
    </location>
</feature>
<evidence type="ECO:0000313" key="3">
    <source>
        <dbReference type="Proteomes" id="UP000239736"/>
    </source>
</evidence>
<keyword evidence="1" id="KW-0732">Signal</keyword>
<protein>
    <recommendedName>
        <fullName evidence="4">Porin</fullName>
    </recommendedName>
</protein>